<organism evidence="1">
    <name type="scientific">marine sediment metagenome</name>
    <dbReference type="NCBI Taxonomy" id="412755"/>
    <lineage>
        <taxon>unclassified sequences</taxon>
        <taxon>metagenomes</taxon>
        <taxon>ecological metagenomes</taxon>
    </lineage>
</organism>
<sequence length="250" mass="29273">MGRKWTLFNPETDEKLVGQFEAEDLTEDLSNTFAEKWALNREHAITQFVHGNTDLLTFTGRFFQKNDTDRGPTQKLMLLKRWKSRDRKLRRPSILSFWVGDAHVILDWCVIEAISPITYDRPTSYGGMRGTTFSITLRQWWPYDVELGVATGETRYHNAKQQDYYEMLAYREYGKALWGDTIRQRHPTQSELEIGDVVKLPSSEAMRGTRVKPQSIALLDKHKTDSPQWTLWNEVLARLDRPRRSHVVLE</sequence>
<reference evidence="1" key="1">
    <citation type="journal article" date="2015" name="Nature">
        <title>Complex archaea that bridge the gap between prokaryotes and eukaryotes.</title>
        <authorList>
            <person name="Spang A."/>
            <person name="Saw J.H."/>
            <person name="Jorgensen S.L."/>
            <person name="Zaremba-Niedzwiedzka K."/>
            <person name="Martijn J."/>
            <person name="Lind A.E."/>
            <person name="van Eijk R."/>
            <person name="Schleper C."/>
            <person name="Guy L."/>
            <person name="Ettema T.J."/>
        </authorList>
    </citation>
    <scope>NUCLEOTIDE SEQUENCE</scope>
</reference>
<comment type="caution">
    <text evidence="1">The sequence shown here is derived from an EMBL/GenBank/DDBJ whole genome shotgun (WGS) entry which is preliminary data.</text>
</comment>
<protein>
    <submittedName>
        <fullName evidence="1">Uncharacterized protein</fullName>
    </submittedName>
</protein>
<name>A0A0F9LJJ2_9ZZZZ</name>
<dbReference type="AlphaFoldDB" id="A0A0F9LJJ2"/>
<dbReference type="EMBL" id="LAZR01007108">
    <property type="protein sequence ID" value="KKM87381.1"/>
    <property type="molecule type" value="Genomic_DNA"/>
</dbReference>
<gene>
    <name evidence="1" type="ORF">LCGC14_1269500</name>
</gene>
<proteinExistence type="predicted"/>
<accession>A0A0F9LJJ2</accession>
<evidence type="ECO:0000313" key="1">
    <source>
        <dbReference type="EMBL" id="KKM87381.1"/>
    </source>
</evidence>